<dbReference type="SMART" id="SM00184">
    <property type="entry name" value="RING"/>
    <property type="match status" value="1"/>
</dbReference>
<evidence type="ECO:0000256" key="2">
    <source>
        <dbReference type="ARBA" id="ARBA00004123"/>
    </source>
</evidence>
<keyword evidence="12 17" id="KW-0862">Zinc</keyword>
<dbReference type="OrthoDB" id="9049620at2759"/>
<evidence type="ECO:0000256" key="9">
    <source>
        <dbReference type="ARBA" id="ARBA00022763"/>
    </source>
</evidence>
<dbReference type="GO" id="GO:0097505">
    <property type="term" value="C:Rad6-Rad18 complex"/>
    <property type="evidence" value="ECO:0007669"/>
    <property type="project" value="TreeGrafter"/>
</dbReference>
<dbReference type="InterPro" id="IPR013083">
    <property type="entry name" value="Znf_RING/FYVE/PHD"/>
</dbReference>
<comment type="subunit">
    <text evidence="17">Interacts with E2 UBC2, forming a complex with ubiquitin ligase activity.</text>
</comment>
<comment type="subcellular location">
    <subcellularLocation>
        <location evidence="2 17">Nucleus</location>
    </subcellularLocation>
</comment>
<evidence type="ECO:0000256" key="10">
    <source>
        <dbReference type="ARBA" id="ARBA00022771"/>
    </source>
</evidence>
<dbReference type="InterPro" id="IPR017907">
    <property type="entry name" value="Znf_RING_CS"/>
</dbReference>
<keyword evidence="9 17" id="KW-0227">DNA damage</keyword>
<evidence type="ECO:0000259" key="19">
    <source>
        <dbReference type="PROSITE" id="PS50089"/>
    </source>
</evidence>
<dbReference type="Gene3D" id="3.30.40.10">
    <property type="entry name" value="Zinc/RING finger domain, C3HC4 (zinc finger)"/>
    <property type="match status" value="1"/>
</dbReference>
<evidence type="ECO:0000256" key="3">
    <source>
        <dbReference type="ARBA" id="ARBA00004906"/>
    </source>
</evidence>
<feature type="region of interest" description="Disordered" evidence="18">
    <location>
        <begin position="406"/>
        <end position="509"/>
    </location>
</feature>
<reference evidence="20 21" key="1">
    <citation type="submission" date="2016-10" db="EMBL/GenBank/DDBJ databases">
        <authorList>
            <person name="de Groot N.N."/>
        </authorList>
    </citation>
    <scope>NUCLEOTIDE SEQUENCE [LARGE SCALE GENOMIC DNA]</scope>
    <source>
        <strain evidence="20 21">CBS 141442</strain>
    </source>
</reference>
<keyword evidence="10 16" id="KW-0863">Zinc-finger</keyword>
<evidence type="ECO:0000256" key="8">
    <source>
        <dbReference type="ARBA" id="ARBA00022723"/>
    </source>
</evidence>
<evidence type="ECO:0000256" key="11">
    <source>
        <dbReference type="ARBA" id="ARBA00022786"/>
    </source>
</evidence>
<dbReference type="PANTHER" id="PTHR14134">
    <property type="entry name" value="E3 UBIQUITIN-PROTEIN LIGASE RAD18"/>
    <property type="match status" value="1"/>
</dbReference>
<accession>A0A1L0B9R0</accession>
<dbReference type="STRING" id="45354.A0A1L0B9R0"/>
<comment type="pathway">
    <text evidence="3 17">Protein modification; protein ubiquitination.</text>
</comment>
<keyword evidence="21" id="KW-1185">Reference proteome</keyword>
<dbReference type="SUPFAM" id="SSF57850">
    <property type="entry name" value="RING/U-box"/>
    <property type="match status" value="1"/>
</dbReference>
<comment type="similarity">
    <text evidence="4 17">Belongs to the RAD18 family.</text>
</comment>
<evidence type="ECO:0000256" key="12">
    <source>
        <dbReference type="ARBA" id="ARBA00022833"/>
    </source>
</evidence>
<feature type="compositionally biased region" description="Acidic residues" evidence="18">
    <location>
        <begin position="133"/>
        <end position="142"/>
    </location>
</feature>
<keyword evidence="15 17" id="KW-0539">Nucleus</keyword>
<keyword evidence="14 17" id="KW-0234">DNA repair</keyword>
<dbReference type="EC" id="2.3.2.27" evidence="5 17"/>
<evidence type="ECO:0000256" key="13">
    <source>
        <dbReference type="ARBA" id="ARBA00023125"/>
    </source>
</evidence>
<dbReference type="AlphaFoldDB" id="A0A1L0B9R0"/>
<dbReference type="Proteomes" id="UP000182334">
    <property type="component" value="Chromosome I"/>
</dbReference>
<dbReference type="NCBIfam" id="TIGR00599">
    <property type="entry name" value="rad18"/>
    <property type="match status" value="1"/>
</dbReference>
<dbReference type="UniPathway" id="UPA00143"/>
<evidence type="ECO:0000256" key="6">
    <source>
        <dbReference type="ARBA" id="ARBA00015551"/>
    </source>
</evidence>
<dbReference type="InterPro" id="IPR004580">
    <property type="entry name" value="Rad18_fungi"/>
</dbReference>
<protein>
    <recommendedName>
        <fullName evidence="6 17">Postreplication repair E3 ubiquitin-protein ligase RAD18</fullName>
        <ecNumber evidence="5 17">2.3.2.27</ecNumber>
    </recommendedName>
    <alternativeName>
        <fullName evidence="17">RING-type E3 ubiquitin transferase RAD18</fullName>
    </alternativeName>
</protein>
<dbReference type="FunFam" id="3.30.40.10:FF:000172">
    <property type="entry name" value="E3 ubiquitin-protein ligase RAD18"/>
    <property type="match status" value="1"/>
</dbReference>
<evidence type="ECO:0000256" key="7">
    <source>
        <dbReference type="ARBA" id="ARBA00022679"/>
    </source>
</evidence>
<organism evidence="20 21">
    <name type="scientific">Sungouiella intermedia</name>
    <dbReference type="NCBI Taxonomy" id="45354"/>
    <lineage>
        <taxon>Eukaryota</taxon>
        <taxon>Fungi</taxon>
        <taxon>Dikarya</taxon>
        <taxon>Ascomycota</taxon>
        <taxon>Saccharomycotina</taxon>
        <taxon>Pichiomycetes</taxon>
        <taxon>Metschnikowiaceae</taxon>
        <taxon>Sungouiella</taxon>
    </lineage>
</organism>
<proteinExistence type="inferred from homology"/>
<feature type="compositionally biased region" description="Polar residues" evidence="18">
    <location>
        <begin position="110"/>
        <end position="130"/>
    </location>
</feature>
<feature type="domain" description="RING-type" evidence="19">
    <location>
        <begin position="29"/>
        <end position="67"/>
    </location>
</feature>
<keyword evidence="11 17" id="KW-0833">Ubl conjugation pathway</keyword>
<keyword evidence="13 17" id="KW-0238">DNA-binding</keyword>
<evidence type="ECO:0000313" key="21">
    <source>
        <dbReference type="Proteomes" id="UP000182334"/>
    </source>
</evidence>
<dbReference type="Pfam" id="PF13923">
    <property type="entry name" value="zf-C3HC4_2"/>
    <property type="match status" value="1"/>
</dbReference>
<evidence type="ECO:0000256" key="17">
    <source>
        <dbReference type="RuleBase" id="RU368093"/>
    </source>
</evidence>
<evidence type="ECO:0000256" key="5">
    <source>
        <dbReference type="ARBA" id="ARBA00012483"/>
    </source>
</evidence>
<gene>
    <name evidence="20" type="ORF">SAMEA4029010_CIC11G00000004603</name>
</gene>
<dbReference type="PROSITE" id="PS00518">
    <property type="entry name" value="ZF_RING_1"/>
    <property type="match status" value="1"/>
</dbReference>
<feature type="compositionally biased region" description="Low complexity" evidence="18">
    <location>
        <begin position="424"/>
        <end position="438"/>
    </location>
</feature>
<dbReference type="GO" id="GO:0005634">
    <property type="term" value="C:nucleus"/>
    <property type="evidence" value="ECO:0007669"/>
    <property type="project" value="UniProtKB-SubCell"/>
</dbReference>
<keyword evidence="8 17" id="KW-0479">Metal-binding</keyword>
<dbReference type="GO" id="GO:0006301">
    <property type="term" value="P:DNA damage tolerance"/>
    <property type="evidence" value="ECO:0007669"/>
    <property type="project" value="InterPro"/>
</dbReference>
<feature type="region of interest" description="Disordered" evidence="18">
    <location>
        <begin position="107"/>
        <end position="161"/>
    </location>
</feature>
<evidence type="ECO:0000256" key="16">
    <source>
        <dbReference type="PROSITE-ProRule" id="PRU00175"/>
    </source>
</evidence>
<dbReference type="GO" id="GO:0003697">
    <property type="term" value="F:single-stranded DNA binding"/>
    <property type="evidence" value="ECO:0007669"/>
    <property type="project" value="UniProtKB-UniRule"/>
</dbReference>
<evidence type="ECO:0000256" key="14">
    <source>
        <dbReference type="ARBA" id="ARBA00023204"/>
    </source>
</evidence>
<feature type="compositionally biased region" description="Polar residues" evidence="18">
    <location>
        <begin position="406"/>
        <end position="417"/>
    </location>
</feature>
<dbReference type="InterPro" id="IPR039577">
    <property type="entry name" value="Rad18"/>
</dbReference>
<evidence type="ECO:0000256" key="18">
    <source>
        <dbReference type="SAM" id="MobiDB-lite"/>
    </source>
</evidence>
<dbReference type="GO" id="GO:0006281">
    <property type="term" value="P:DNA repair"/>
    <property type="evidence" value="ECO:0007669"/>
    <property type="project" value="UniProtKB-KW"/>
</dbReference>
<name>A0A1L0B9R0_9ASCO</name>
<dbReference type="GO" id="GO:0006513">
    <property type="term" value="P:protein monoubiquitination"/>
    <property type="evidence" value="ECO:0007669"/>
    <property type="project" value="InterPro"/>
</dbReference>
<dbReference type="EMBL" id="LT635756">
    <property type="protein sequence ID" value="SGZ47912.1"/>
    <property type="molecule type" value="Genomic_DNA"/>
</dbReference>
<dbReference type="GO" id="GO:0008270">
    <property type="term" value="F:zinc ion binding"/>
    <property type="evidence" value="ECO:0007669"/>
    <property type="project" value="UniProtKB-KW"/>
</dbReference>
<evidence type="ECO:0000256" key="1">
    <source>
        <dbReference type="ARBA" id="ARBA00000900"/>
    </source>
</evidence>
<dbReference type="PROSITE" id="PS50089">
    <property type="entry name" value="ZF_RING_2"/>
    <property type="match status" value="1"/>
</dbReference>
<evidence type="ECO:0000256" key="15">
    <source>
        <dbReference type="ARBA" id="ARBA00023242"/>
    </source>
</evidence>
<dbReference type="InterPro" id="IPR001841">
    <property type="entry name" value="Znf_RING"/>
</dbReference>
<feature type="compositionally biased region" description="Polar residues" evidence="18">
    <location>
        <begin position="480"/>
        <end position="509"/>
    </location>
</feature>
<comment type="catalytic activity">
    <reaction evidence="1 17">
        <text>S-ubiquitinyl-[E2 ubiquitin-conjugating enzyme]-L-cysteine + [acceptor protein]-L-lysine = [E2 ubiquitin-conjugating enzyme]-L-cysteine + N(6)-ubiquitinyl-[acceptor protein]-L-lysine.</text>
        <dbReference type="EC" id="2.3.2.27"/>
    </reaction>
</comment>
<evidence type="ECO:0000313" key="20">
    <source>
        <dbReference type="EMBL" id="SGZ47912.1"/>
    </source>
</evidence>
<sequence>MSRPPGFEASDWKDTKLPKLAQLDSLQRCLICKDFLRAPVSTSCNHTFCSQCIREHLLKENLCPLCKSEQFESNLKRDILLEEIVVCFQSLRDELFNMVSNHNERAPETLVTSRNGGESSRNVISTTSSPDPEVIEVTDESDLDRATVSKSSTPHPPSGTAECPICGDTSMSAEYLQLKHIDECLSGKKKKLSGVKRKRNEISLFFQPKKKPKDIDHQQFYFGQADKHHHETKRMPRIDFGSLSTPKLKEKLAALKVSVLGLRPQLELRYNQYMLYFNSNLDTNRPVSELELRQKLNQWEKSHLAFKPQALNSIFGDSLAHKNISDKDFPIKVWEERYREEFRDLVRAARRSRKVMKVSKEDSMDSKSVNLKSVDLTSMDLNSTIPMKPNSTDSTIIDFSFTSNSNSNLASESTADTSEYLPGSKSSISTSDSKLRSTIGDSHSIRNSDPVFEESHSASGEIHSASGEIHSASGEIHSASGESFGTTGSSHSSAGQCQHQPGYPGSSQSNCPTTNDHIAGHAGLTPIHPSSPHGDAGDLEIGNMSKGSSDSFDFSTLMLFVPLKH</sequence>
<keyword evidence="7 17" id="KW-0808">Transferase</keyword>
<comment type="function">
    <text evidence="17">E3 RING-finger protein, member of the UBC2/RAD6 epistasis group. Associates to the E2 ubiquitin conjugating enzyme UBC2/RAD6 to form the UBC2-RAD18 ubiquitin ligase complex involved in postreplicative repair (PRR) of damaged DNA.</text>
</comment>
<dbReference type="PANTHER" id="PTHR14134:SF2">
    <property type="entry name" value="E3 UBIQUITIN-PROTEIN LIGASE RAD18"/>
    <property type="match status" value="1"/>
</dbReference>
<dbReference type="GO" id="GO:0061630">
    <property type="term" value="F:ubiquitin protein ligase activity"/>
    <property type="evidence" value="ECO:0007669"/>
    <property type="project" value="UniProtKB-UniRule"/>
</dbReference>
<evidence type="ECO:0000256" key="4">
    <source>
        <dbReference type="ARBA" id="ARBA00009506"/>
    </source>
</evidence>